<evidence type="ECO:0000313" key="1">
    <source>
        <dbReference type="EMBL" id="MTK21219.1"/>
    </source>
</evidence>
<name>A0A173SPX4_9FIRM</name>
<evidence type="ECO:0000313" key="2">
    <source>
        <dbReference type="Proteomes" id="UP000487649"/>
    </source>
</evidence>
<sequence>MQLNDWLMLTSIACVIVATISAVYLLSRLRQAINTQTEQIKTCNQKMKEVPSELKREMNTTVQEFKQKIKMGWKIVAFIRRRRQKRKLKRLQKQGMRG</sequence>
<organism evidence="1 2">
    <name type="scientific">Turicibacter sanguinis</name>
    <dbReference type="NCBI Taxonomy" id="154288"/>
    <lineage>
        <taxon>Bacteria</taxon>
        <taxon>Bacillati</taxon>
        <taxon>Bacillota</taxon>
        <taxon>Erysipelotrichia</taxon>
        <taxon>Erysipelotrichales</taxon>
        <taxon>Turicibacteraceae</taxon>
        <taxon>Turicibacter</taxon>
    </lineage>
</organism>
<dbReference type="RefSeq" id="WP_006785526.1">
    <property type="nucleotide sequence ID" value="NZ_CABJBH010000004.1"/>
</dbReference>
<gene>
    <name evidence="1" type="ORF">GMA92_07265</name>
</gene>
<protein>
    <submittedName>
        <fullName evidence="1">Uncharacterized protein</fullName>
    </submittedName>
</protein>
<proteinExistence type="predicted"/>
<reference evidence="1 2" key="1">
    <citation type="journal article" date="2019" name="Nat. Med.">
        <title>A library of human gut bacterial isolates paired with longitudinal multiomics data enables mechanistic microbiome research.</title>
        <authorList>
            <person name="Poyet M."/>
            <person name="Groussin M."/>
            <person name="Gibbons S.M."/>
            <person name="Avila-Pacheco J."/>
            <person name="Jiang X."/>
            <person name="Kearney S.M."/>
            <person name="Perrotta A.R."/>
            <person name="Berdy B."/>
            <person name="Zhao S."/>
            <person name="Lieberman T.D."/>
            <person name="Swanson P.K."/>
            <person name="Smith M."/>
            <person name="Roesemann S."/>
            <person name="Alexander J.E."/>
            <person name="Rich S.A."/>
            <person name="Livny J."/>
            <person name="Vlamakis H."/>
            <person name="Clish C."/>
            <person name="Bullock K."/>
            <person name="Deik A."/>
            <person name="Scott J."/>
            <person name="Pierce K.A."/>
            <person name="Xavier R.J."/>
            <person name="Alm E.J."/>
        </authorList>
    </citation>
    <scope>NUCLEOTIDE SEQUENCE [LARGE SCALE GENOMIC DNA]</scope>
    <source>
        <strain evidence="1 2">BIOML-A198</strain>
    </source>
</reference>
<comment type="caution">
    <text evidence="1">The sequence shown here is derived from an EMBL/GenBank/DDBJ whole genome shotgun (WGS) entry which is preliminary data.</text>
</comment>
<accession>A0A173SPX4</accession>
<dbReference type="OrthoDB" id="9982139at2"/>
<dbReference type="GeneID" id="60059541"/>
<dbReference type="AlphaFoldDB" id="A0A173SPX4"/>
<dbReference type="EMBL" id="WMQE01000013">
    <property type="protein sequence ID" value="MTK21219.1"/>
    <property type="molecule type" value="Genomic_DNA"/>
</dbReference>
<dbReference type="Proteomes" id="UP000487649">
    <property type="component" value="Unassembled WGS sequence"/>
</dbReference>